<accession>A0A1H5CM87</accession>
<feature type="signal peptide" evidence="2">
    <location>
        <begin position="1"/>
        <end position="31"/>
    </location>
</feature>
<evidence type="ECO:0000256" key="1">
    <source>
        <dbReference type="SAM" id="MobiDB-lite"/>
    </source>
</evidence>
<name>A0A1H5CM87_9PSEU</name>
<keyword evidence="2" id="KW-0732">Signal</keyword>
<feature type="region of interest" description="Disordered" evidence="1">
    <location>
        <begin position="30"/>
        <end position="58"/>
    </location>
</feature>
<keyword evidence="4" id="KW-1185">Reference proteome</keyword>
<dbReference type="EMBL" id="FNSO01000004">
    <property type="protein sequence ID" value="SED67725.1"/>
    <property type="molecule type" value="Genomic_DNA"/>
</dbReference>
<reference evidence="4" key="1">
    <citation type="submission" date="2016-10" db="EMBL/GenBank/DDBJ databases">
        <authorList>
            <person name="Varghese N."/>
            <person name="Submissions S."/>
        </authorList>
    </citation>
    <scope>NUCLEOTIDE SEQUENCE [LARGE SCALE GENOMIC DNA]</scope>
    <source>
        <strain evidence="4">DSM 44544</strain>
    </source>
</reference>
<gene>
    <name evidence="3" type="ORF">SAMN04489727_8861</name>
</gene>
<evidence type="ECO:0000313" key="3">
    <source>
        <dbReference type="EMBL" id="SED67725.1"/>
    </source>
</evidence>
<dbReference type="Proteomes" id="UP000199622">
    <property type="component" value="Unassembled WGS sequence"/>
</dbReference>
<evidence type="ECO:0000256" key="2">
    <source>
        <dbReference type="SAM" id="SignalP"/>
    </source>
</evidence>
<dbReference type="RefSeq" id="WP_167384927.1">
    <property type="nucleotide sequence ID" value="NZ_FNSO01000004.1"/>
</dbReference>
<dbReference type="STRING" id="208445.SAMN04489727_8861"/>
<evidence type="ECO:0000313" key="4">
    <source>
        <dbReference type="Proteomes" id="UP000199622"/>
    </source>
</evidence>
<organism evidence="3 4">
    <name type="scientific">Amycolatopsis tolypomycina</name>
    <dbReference type="NCBI Taxonomy" id="208445"/>
    <lineage>
        <taxon>Bacteria</taxon>
        <taxon>Bacillati</taxon>
        <taxon>Actinomycetota</taxon>
        <taxon>Actinomycetes</taxon>
        <taxon>Pseudonocardiales</taxon>
        <taxon>Pseudonocardiaceae</taxon>
        <taxon>Amycolatopsis</taxon>
    </lineage>
</organism>
<protein>
    <submittedName>
        <fullName evidence="3">Uncharacterized protein</fullName>
    </submittedName>
</protein>
<feature type="chain" id="PRO_5011662409" evidence="2">
    <location>
        <begin position="32"/>
        <end position="58"/>
    </location>
</feature>
<proteinExistence type="predicted"/>
<feature type="compositionally biased region" description="Low complexity" evidence="1">
    <location>
        <begin position="30"/>
        <end position="51"/>
    </location>
</feature>
<dbReference type="AlphaFoldDB" id="A0A1H5CM87"/>
<sequence>MFKKLAKIGGPVLAICALAALPLIGSTTASAADDGGAPAAPVVTPTPTPTTDGNPWHG</sequence>